<gene>
    <name evidence="1" type="ORF">FXF49_04790</name>
</gene>
<dbReference type="Gene3D" id="3.40.50.300">
    <property type="entry name" value="P-loop containing nucleotide triphosphate hydrolases"/>
    <property type="match status" value="1"/>
</dbReference>
<protein>
    <submittedName>
        <fullName evidence="1">AAA family ATPase</fullName>
    </submittedName>
</protein>
<dbReference type="SUPFAM" id="SSF52540">
    <property type="entry name" value="P-loop containing nucleoside triphosphate hydrolases"/>
    <property type="match status" value="1"/>
</dbReference>
<comment type="caution">
    <text evidence="1">The sequence shown here is derived from an EMBL/GenBank/DDBJ whole genome shotgun (WGS) entry which is preliminary data.</text>
</comment>
<dbReference type="EMBL" id="VSIV01000109">
    <property type="protein sequence ID" value="TYB33726.1"/>
    <property type="molecule type" value="Genomic_DNA"/>
</dbReference>
<evidence type="ECO:0000313" key="2">
    <source>
        <dbReference type="Proteomes" id="UP000323337"/>
    </source>
</evidence>
<reference evidence="1 2" key="1">
    <citation type="submission" date="2019-08" db="EMBL/GenBank/DDBJ databases">
        <title>Genomic characterization of a novel candidate phylum (ARYD3) from a high temperature, high salinity tertiary oil reservoir in north central Oklahoma, USA.</title>
        <authorList>
            <person name="Youssef N.H."/>
            <person name="Yadav A."/>
            <person name="Elshahed M.S."/>
        </authorList>
    </citation>
    <scope>NUCLEOTIDE SEQUENCE [LARGE SCALE GENOMIC DNA]</scope>
    <source>
        <strain evidence="1">ARYD1</strain>
    </source>
</reference>
<sequence length="513" mass="59859">MTEDSSLLILRDLVKPKKEIETHISHVLLTDDYVYKLKKKVDFGFLNFKLSKDRKRFCILEKKLNERFCRGVYEDALKIARRGSEFVLVPATSTLTAVDYVVKMRRIPEKDFLKNRIGKGEISQDKARDIGKQTAELFQNIETSAEAAHENGSYKTVRYNCEENFQQTENYSGTFIDRQHYKFIKKKTLDFLDNNQNIFINRASDGYVKDGHGDLRLEHIFFQDQKVGLMDCIEFNRRMRFNDVISDFVFLCTELDQIGKYELSDAFLEGFLSVYDDEDSQKLINFYKCYRAFVRAKVTCFLLEEKGEDWENYRQKKEELDRLMELSLTYAFNMDSVKTLLFTGLMGTGKSKNAKAFVKKYPSRLLSTDYYRKTTAGLDPELKVYDEYGKGLYSKENSQKLYKKLGEMACKYNKLGRMTVVDGSFSKNDFLEIFRNDNNLKIIKLKFTAKEDEIIKRLQKRLSKSSVSDGRPEIFDKQMKSSEDIAAELVIDTTKAAVHDNLIKIENFLIDEA</sequence>
<dbReference type="InterPro" id="IPR027417">
    <property type="entry name" value="P-loop_NTPase"/>
</dbReference>
<proteinExistence type="predicted"/>
<dbReference type="Proteomes" id="UP000323337">
    <property type="component" value="Unassembled WGS sequence"/>
</dbReference>
<dbReference type="SUPFAM" id="SSF56112">
    <property type="entry name" value="Protein kinase-like (PK-like)"/>
    <property type="match status" value="1"/>
</dbReference>
<organism evidence="1 2">
    <name type="scientific">Flexistipes sinusarabici</name>
    <dbReference type="NCBI Taxonomy" id="2352"/>
    <lineage>
        <taxon>Bacteria</taxon>
        <taxon>Pseudomonadati</taxon>
        <taxon>Deferribacterota</taxon>
        <taxon>Deferribacteres</taxon>
        <taxon>Deferribacterales</taxon>
        <taxon>Flexistipitaceae</taxon>
        <taxon>Flexistipes</taxon>
    </lineage>
</organism>
<accession>A0A5D0ML42</accession>
<evidence type="ECO:0000313" key="1">
    <source>
        <dbReference type="EMBL" id="TYB33726.1"/>
    </source>
</evidence>
<dbReference type="PANTHER" id="PTHR43883">
    <property type="entry name" value="SLR0207 PROTEIN"/>
    <property type="match status" value="1"/>
</dbReference>
<name>A0A5D0ML42_FLESI</name>
<dbReference type="PANTHER" id="PTHR43883:SF1">
    <property type="entry name" value="GLUCONOKINASE"/>
    <property type="match status" value="1"/>
</dbReference>
<dbReference type="Pfam" id="PF13671">
    <property type="entry name" value="AAA_33"/>
    <property type="match status" value="1"/>
</dbReference>
<dbReference type="RefSeq" id="WP_303700770.1">
    <property type="nucleotide sequence ID" value="NZ_VSIV01000109.1"/>
</dbReference>
<dbReference type="InterPro" id="IPR052732">
    <property type="entry name" value="Cell-binding_unc_protein"/>
</dbReference>
<dbReference type="AlphaFoldDB" id="A0A5D0ML42"/>
<dbReference type="Gene3D" id="3.90.1200.10">
    <property type="match status" value="1"/>
</dbReference>
<dbReference type="InterPro" id="IPR011009">
    <property type="entry name" value="Kinase-like_dom_sf"/>
</dbReference>